<feature type="domain" description="RecJ OB" evidence="8">
    <location>
        <begin position="462"/>
        <end position="564"/>
    </location>
</feature>
<dbReference type="InterPro" id="IPR004610">
    <property type="entry name" value="RecJ"/>
</dbReference>
<keyword evidence="5 9" id="KW-0269">Exonuclease</keyword>
<dbReference type="NCBIfam" id="TIGR00644">
    <property type="entry name" value="recJ"/>
    <property type="match status" value="1"/>
</dbReference>
<feature type="domain" description="DDH" evidence="6">
    <location>
        <begin position="81"/>
        <end position="235"/>
    </location>
</feature>
<evidence type="ECO:0000256" key="1">
    <source>
        <dbReference type="ARBA" id="ARBA00005915"/>
    </source>
</evidence>
<proteinExistence type="inferred from homology"/>
<dbReference type="GO" id="GO:0006281">
    <property type="term" value="P:DNA repair"/>
    <property type="evidence" value="ECO:0007669"/>
    <property type="project" value="InterPro"/>
</dbReference>
<keyword evidence="4" id="KW-0378">Hydrolase</keyword>
<dbReference type="InterPro" id="IPR003156">
    <property type="entry name" value="DHHA1_dom"/>
</dbReference>
<evidence type="ECO:0000256" key="3">
    <source>
        <dbReference type="ARBA" id="ARBA00022722"/>
    </source>
</evidence>
<dbReference type="Proteomes" id="UP000346198">
    <property type="component" value="Unassembled WGS sequence"/>
</dbReference>
<dbReference type="InterPro" id="IPR051673">
    <property type="entry name" value="SSDNA_exonuclease_RecJ"/>
</dbReference>
<dbReference type="GO" id="GO:0003676">
    <property type="term" value="F:nucleic acid binding"/>
    <property type="evidence" value="ECO:0007669"/>
    <property type="project" value="InterPro"/>
</dbReference>
<dbReference type="PANTHER" id="PTHR30255:SF2">
    <property type="entry name" value="SINGLE-STRANDED-DNA-SPECIFIC EXONUCLEASE RECJ"/>
    <property type="match status" value="1"/>
</dbReference>
<dbReference type="GO" id="GO:0008409">
    <property type="term" value="F:5'-3' exonuclease activity"/>
    <property type="evidence" value="ECO:0007669"/>
    <property type="project" value="InterPro"/>
</dbReference>
<feature type="domain" description="DHHA1" evidence="7">
    <location>
        <begin position="356"/>
        <end position="447"/>
    </location>
</feature>
<organism evidence="9 10">
    <name type="scientific">Pontiella sulfatireligans</name>
    <dbReference type="NCBI Taxonomy" id="2750658"/>
    <lineage>
        <taxon>Bacteria</taxon>
        <taxon>Pseudomonadati</taxon>
        <taxon>Kiritimatiellota</taxon>
        <taxon>Kiritimatiellia</taxon>
        <taxon>Kiritimatiellales</taxon>
        <taxon>Pontiellaceae</taxon>
        <taxon>Pontiella</taxon>
    </lineage>
</organism>
<dbReference type="Gene3D" id="3.90.1640.30">
    <property type="match status" value="1"/>
</dbReference>
<dbReference type="InterPro" id="IPR038763">
    <property type="entry name" value="DHH_sf"/>
</dbReference>
<comment type="similarity">
    <text evidence="1">Belongs to the RecJ family.</text>
</comment>
<dbReference type="Pfam" id="PF01368">
    <property type="entry name" value="DHH"/>
    <property type="match status" value="1"/>
</dbReference>
<dbReference type="AlphaFoldDB" id="A0A6C2UU91"/>
<evidence type="ECO:0000259" key="6">
    <source>
        <dbReference type="Pfam" id="PF01368"/>
    </source>
</evidence>
<dbReference type="InterPro" id="IPR041122">
    <property type="entry name" value="RecJ_OB"/>
</dbReference>
<dbReference type="Pfam" id="PF17768">
    <property type="entry name" value="RecJ_OB"/>
    <property type="match status" value="1"/>
</dbReference>
<evidence type="ECO:0000256" key="4">
    <source>
        <dbReference type="ARBA" id="ARBA00022801"/>
    </source>
</evidence>
<name>A0A6C2UU91_9BACT</name>
<keyword evidence="10" id="KW-1185">Reference proteome</keyword>
<dbReference type="InterPro" id="IPR001667">
    <property type="entry name" value="DDH_dom"/>
</dbReference>
<accession>A0A6C2UU91</accession>
<dbReference type="RefSeq" id="WP_136064830.1">
    <property type="nucleotide sequence ID" value="NZ_CAAHFH010000003.1"/>
</dbReference>
<gene>
    <name evidence="9" type="primary">recJ</name>
    <name evidence="9" type="ORF">SCARR_05008</name>
</gene>
<dbReference type="SUPFAM" id="SSF64182">
    <property type="entry name" value="DHH phosphoesterases"/>
    <property type="match status" value="1"/>
</dbReference>
<dbReference type="Pfam" id="PF02272">
    <property type="entry name" value="DHHA1"/>
    <property type="match status" value="1"/>
</dbReference>
<dbReference type="Gene3D" id="3.10.310.30">
    <property type="match status" value="1"/>
</dbReference>
<keyword evidence="3" id="KW-0540">Nuclease</keyword>
<dbReference type="GO" id="GO:0006310">
    <property type="term" value="P:DNA recombination"/>
    <property type="evidence" value="ECO:0007669"/>
    <property type="project" value="InterPro"/>
</dbReference>
<dbReference type="PANTHER" id="PTHR30255">
    <property type="entry name" value="SINGLE-STRANDED-DNA-SPECIFIC EXONUCLEASE RECJ"/>
    <property type="match status" value="1"/>
</dbReference>
<sequence length="574" mass="62178">MPKLWKTVTPVDEDTVRAMAAASRLPEPIARVLVARGFRTMEEASSFLNPRLADLAEPFELPDMEKAVVRIWKAIDAGETITVFGDYDVDGVTSTALLTRIFGALGADVKPFIPDRLDEGYGLSQDALARCLAEHGSTLVVSVDCGVNSVESVTHAQEKGIDVIVTDHHEPDEQTAPAFALINPKLGGSPMLKNLSGVGVAFKLAHALVKFGRAHSKASAGLKLRDYLDIVALGTVADIVPLVEENRIIVRHGLAQLNASKWVGLRALKEVAGVKGEANTFHLGFQLGPRINAAGRIGQPMQALRLLVTDSADEARNIATLLDGTNRERQRIEREMADEAFAEIDAYFDPGKNFGLVVAREGWHPGVVGIVASRVSRHYHRPAIVMGIEEDGSARGSCRSVDEYNLLDGLEACESLLNKFGGHKMAAGLEVKSGSLEAFKAAFNQEATATLRDVDLAPVQRIDAEVEAGDLDWDFLNSLKQLRPFGQNNAEPVWALHGVQVSGTPRIVGQTHLKLSFVSAGRPFDAIAFNYPLEQLPQGLLDVAFTLKENNWNGSSSLQLQVQDIRAATEQKPV</sequence>
<evidence type="ECO:0000313" key="10">
    <source>
        <dbReference type="Proteomes" id="UP000346198"/>
    </source>
</evidence>
<evidence type="ECO:0000259" key="7">
    <source>
        <dbReference type="Pfam" id="PF02272"/>
    </source>
</evidence>
<dbReference type="EMBL" id="CAAHFH010000003">
    <property type="protein sequence ID" value="VGO22911.1"/>
    <property type="molecule type" value="Genomic_DNA"/>
</dbReference>
<reference evidence="9 10" key="1">
    <citation type="submission" date="2019-04" db="EMBL/GenBank/DDBJ databases">
        <authorList>
            <person name="Van Vliet M D."/>
        </authorList>
    </citation>
    <scope>NUCLEOTIDE SEQUENCE [LARGE SCALE GENOMIC DNA]</scope>
    <source>
        <strain evidence="9 10">F21</strain>
    </source>
</reference>
<evidence type="ECO:0000256" key="5">
    <source>
        <dbReference type="ARBA" id="ARBA00022839"/>
    </source>
</evidence>
<evidence type="ECO:0000313" key="9">
    <source>
        <dbReference type="EMBL" id="VGO22911.1"/>
    </source>
</evidence>
<evidence type="ECO:0000256" key="2">
    <source>
        <dbReference type="ARBA" id="ARBA00019841"/>
    </source>
</evidence>
<evidence type="ECO:0000259" key="8">
    <source>
        <dbReference type="Pfam" id="PF17768"/>
    </source>
</evidence>
<protein>
    <recommendedName>
        <fullName evidence="2">Single-stranded-DNA-specific exonuclease RecJ</fullName>
    </recommendedName>
</protein>